<feature type="region of interest" description="Disordered" evidence="1">
    <location>
        <begin position="155"/>
        <end position="176"/>
    </location>
</feature>
<dbReference type="SUPFAM" id="SSF54913">
    <property type="entry name" value="GlnB-like"/>
    <property type="match status" value="1"/>
</dbReference>
<dbReference type="Pfam" id="PF09413">
    <property type="entry name" value="DUF2007"/>
    <property type="match status" value="1"/>
</dbReference>
<dbReference type="Gene3D" id="3.30.70.790">
    <property type="entry name" value="UreE, C-terminal domain"/>
    <property type="match status" value="1"/>
</dbReference>
<keyword evidence="2" id="KW-1133">Transmembrane helix</keyword>
<evidence type="ECO:0000256" key="2">
    <source>
        <dbReference type="SAM" id="Phobius"/>
    </source>
</evidence>
<organism evidence="4 5">
    <name type="scientific">Sorangium cellulosum</name>
    <name type="common">Polyangium cellulosum</name>
    <dbReference type="NCBI Taxonomy" id="56"/>
    <lineage>
        <taxon>Bacteria</taxon>
        <taxon>Pseudomonadati</taxon>
        <taxon>Myxococcota</taxon>
        <taxon>Polyangia</taxon>
        <taxon>Polyangiales</taxon>
        <taxon>Polyangiaceae</taxon>
        <taxon>Sorangium</taxon>
    </lineage>
</organism>
<dbReference type="RefSeq" id="WP_165374458.1">
    <property type="nucleotide sequence ID" value="NZ_CP012672.1"/>
</dbReference>
<dbReference type="Proteomes" id="UP000295497">
    <property type="component" value="Chromosome"/>
</dbReference>
<name>A0A4P2R1W8_SORCE</name>
<reference evidence="4 5" key="1">
    <citation type="submission" date="2015-09" db="EMBL/GenBank/DDBJ databases">
        <title>Sorangium comparison.</title>
        <authorList>
            <person name="Zaburannyi N."/>
            <person name="Bunk B."/>
            <person name="Overmann J."/>
            <person name="Mueller R."/>
        </authorList>
    </citation>
    <scope>NUCLEOTIDE SEQUENCE [LARGE SCALE GENOMIC DNA]</scope>
    <source>
        <strain evidence="4 5">So ce836</strain>
    </source>
</reference>
<protein>
    <recommendedName>
        <fullName evidence="3">DUF2007 domain-containing protein</fullName>
    </recommendedName>
</protein>
<dbReference type="AlphaFoldDB" id="A0A4P2R1W8"/>
<keyword evidence="2" id="KW-0812">Transmembrane</keyword>
<dbReference type="EMBL" id="CP012672">
    <property type="protein sequence ID" value="AUX36686.1"/>
    <property type="molecule type" value="Genomic_DNA"/>
</dbReference>
<evidence type="ECO:0000313" key="4">
    <source>
        <dbReference type="EMBL" id="AUX36686.1"/>
    </source>
</evidence>
<evidence type="ECO:0000313" key="5">
    <source>
        <dbReference type="Proteomes" id="UP000295497"/>
    </source>
</evidence>
<gene>
    <name evidence="4" type="ORF">SOCE836_088940</name>
</gene>
<evidence type="ECO:0000259" key="3">
    <source>
        <dbReference type="Pfam" id="PF09413"/>
    </source>
</evidence>
<dbReference type="InterPro" id="IPR011322">
    <property type="entry name" value="N-reg_PII-like_a/b"/>
</dbReference>
<feature type="transmembrane region" description="Helical" evidence="2">
    <location>
        <begin position="118"/>
        <end position="137"/>
    </location>
</feature>
<proteinExistence type="predicted"/>
<sequence>MRSFDRSRGRARAGSEQLVTVATYSESVEAQMGRSALSAHGIRAFIADEHVATLTPHYIGRSLGIRLQVPRADLERATEILKPPPVDDDRELDEDDEAAELDGPKCPACGARYAYREWAPGQILAILLLLGLPLLVLKKRWHCRKCDAYWPPGTNAPRRGNPYRAPRGAALRPKGQ</sequence>
<evidence type="ECO:0000256" key="1">
    <source>
        <dbReference type="SAM" id="MobiDB-lite"/>
    </source>
</evidence>
<feature type="domain" description="DUF2007" evidence="3">
    <location>
        <begin position="19"/>
        <end position="82"/>
    </location>
</feature>
<accession>A0A4P2R1W8</accession>
<keyword evidence="2" id="KW-0472">Membrane</keyword>
<dbReference type="InterPro" id="IPR018551">
    <property type="entry name" value="DUF2007"/>
</dbReference>